<proteinExistence type="inferred from homology"/>
<dbReference type="PANTHER" id="PTHR42743">
    <property type="entry name" value="AMINO-ACID AMINOTRANSFERASE"/>
    <property type="match status" value="1"/>
</dbReference>
<keyword evidence="9" id="KW-0663">Pyridoxal phosphate</keyword>
<evidence type="ECO:0000256" key="8">
    <source>
        <dbReference type="ARBA" id="ARBA00022679"/>
    </source>
</evidence>
<evidence type="ECO:0000256" key="10">
    <source>
        <dbReference type="ARBA" id="ARBA00048212"/>
    </source>
</evidence>
<comment type="similarity">
    <text evidence="5">Belongs to the class-IV pyridoxal-phosphate-dependent aminotransferase family.</text>
</comment>
<keyword evidence="7" id="KW-0032">Aminotransferase</keyword>
<evidence type="ECO:0000256" key="1">
    <source>
        <dbReference type="ARBA" id="ARBA00001933"/>
    </source>
</evidence>
<evidence type="ECO:0000256" key="11">
    <source>
        <dbReference type="ARBA" id="ARBA00048798"/>
    </source>
</evidence>
<reference evidence="13" key="1">
    <citation type="journal article" date="2014" name="Front. Microbiol.">
        <title>High frequency of phylogenetically diverse reductive dehalogenase-homologous genes in deep subseafloor sedimentary metagenomes.</title>
        <authorList>
            <person name="Kawai M."/>
            <person name="Futagami T."/>
            <person name="Toyoda A."/>
            <person name="Takaki Y."/>
            <person name="Nishi S."/>
            <person name="Hori S."/>
            <person name="Arai W."/>
            <person name="Tsubouchi T."/>
            <person name="Morono Y."/>
            <person name="Uchiyama I."/>
            <person name="Ito T."/>
            <person name="Fujiyama A."/>
            <person name="Inagaki F."/>
            <person name="Takami H."/>
        </authorList>
    </citation>
    <scope>NUCLEOTIDE SEQUENCE</scope>
    <source>
        <strain evidence="13">Expedition CK06-06</strain>
    </source>
</reference>
<dbReference type="GO" id="GO:0009081">
    <property type="term" value="P:branched-chain amino acid metabolic process"/>
    <property type="evidence" value="ECO:0007669"/>
    <property type="project" value="InterPro"/>
</dbReference>
<dbReference type="GO" id="GO:0046394">
    <property type="term" value="P:carboxylic acid biosynthetic process"/>
    <property type="evidence" value="ECO:0007669"/>
    <property type="project" value="UniProtKB-ARBA"/>
</dbReference>
<name>X0RTK2_9ZZZZ</name>
<evidence type="ECO:0000256" key="4">
    <source>
        <dbReference type="ARBA" id="ARBA00005072"/>
    </source>
</evidence>
<comment type="catalytic activity">
    <reaction evidence="10">
        <text>L-valine + 2-oxoglutarate = 3-methyl-2-oxobutanoate + L-glutamate</text>
        <dbReference type="Rhea" id="RHEA:24813"/>
        <dbReference type="ChEBI" id="CHEBI:11851"/>
        <dbReference type="ChEBI" id="CHEBI:16810"/>
        <dbReference type="ChEBI" id="CHEBI:29985"/>
        <dbReference type="ChEBI" id="CHEBI:57762"/>
        <dbReference type="EC" id="2.6.1.42"/>
    </reaction>
</comment>
<keyword evidence="8" id="KW-0808">Transferase</keyword>
<dbReference type="InterPro" id="IPR036038">
    <property type="entry name" value="Aminotransferase-like"/>
</dbReference>
<evidence type="ECO:0000313" key="13">
    <source>
        <dbReference type="EMBL" id="GAF72113.1"/>
    </source>
</evidence>
<dbReference type="PANTHER" id="PTHR42743:SF11">
    <property type="entry name" value="AMINODEOXYCHORISMATE LYASE"/>
    <property type="match status" value="1"/>
</dbReference>
<comment type="catalytic activity">
    <reaction evidence="11">
        <text>L-isoleucine + 2-oxoglutarate = (S)-3-methyl-2-oxopentanoate + L-glutamate</text>
        <dbReference type="Rhea" id="RHEA:24801"/>
        <dbReference type="ChEBI" id="CHEBI:16810"/>
        <dbReference type="ChEBI" id="CHEBI:29985"/>
        <dbReference type="ChEBI" id="CHEBI:35146"/>
        <dbReference type="ChEBI" id="CHEBI:58045"/>
        <dbReference type="EC" id="2.6.1.42"/>
    </reaction>
</comment>
<organism evidence="13">
    <name type="scientific">marine sediment metagenome</name>
    <dbReference type="NCBI Taxonomy" id="412755"/>
    <lineage>
        <taxon>unclassified sequences</taxon>
        <taxon>metagenomes</taxon>
        <taxon>ecological metagenomes</taxon>
    </lineage>
</organism>
<dbReference type="GO" id="GO:0004084">
    <property type="term" value="F:branched-chain-amino-acid transaminase activity"/>
    <property type="evidence" value="ECO:0007669"/>
    <property type="project" value="UniProtKB-EC"/>
</dbReference>
<dbReference type="Gene3D" id="3.30.470.10">
    <property type="match status" value="1"/>
</dbReference>
<comment type="cofactor">
    <cofactor evidence="1">
        <name>pyridoxal 5'-phosphate</name>
        <dbReference type="ChEBI" id="CHEBI:597326"/>
    </cofactor>
</comment>
<comment type="pathway">
    <text evidence="2">Amino-acid biosynthesis; L-isoleucine biosynthesis; L-isoleucine from 2-oxobutanoate: step 4/4.</text>
</comment>
<dbReference type="NCBIfam" id="NF006185">
    <property type="entry name" value="PRK08320.1"/>
    <property type="match status" value="1"/>
</dbReference>
<sequence length="278" mass="31080">NSPFKISVFNHGFLYGDGIFEGIAAYEGRVFKLEEHLKRLWESAKAIDLEIPLSREELKGKLLETLRKNKSKDAYIRLVVARGEGDLGLDPRKCPHPDVIIIADKINIYPEEFYEKGLEVVIVSTRRNIPSALNARIKSLNYLNNILAKLEANLQGVPEGIMLNKDGYVAECTADNIFMVKDGHLITPPPWIGILKGITQDTIMDLAREEGVPVEEKIFTPVALYSSEECFLTGTAAEVMPVAKIDGRVIGDGIPGPITKKLMMKFRKLTRREGTPIY</sequence>
<dbReference type="InterPro" id="IPR050571">
    <property type="entry name" value="Class-IV_PLP-Dep_Aminotrnsfr"/>
</dbReference>
<dbReference type="InterPro" id="IPR005785">
    <property type="entry name" value="B_amino_transI"/>
</dbReference>
<dbReference type="EC" id="2.6.1.42" evidence="6"/>
<dbReference type="FunFam" id="3.20.10.10:FF:000002">
    <property type="entry name" value="D-alanine aminotransferase"/>
    <property type="match status" value="1"/>
</dbReference>
<accession>X0RTK2</accession>
<evidence type="ECO:0000256" key="3">
    <source>
        <dbReference type="ARBA" id="ARBA00004931"/>
    </source>
</evidence>
<dbReference type="InterPro" id="IPR043131">
    <property type="entry name" value="BCAT-like_N"/>
</dbReference>
<protein>
    <recommendedName>
        <fullName evidence="6">branched-chain-amino-acid transaminase</fullName>
        <ecNumber evidence="6">2.6.1.42</ecNumber>
    </recommendedName>
</protein>
<dbReference type="GO" id="GO:0008652">
    <property type="term" value="P:amino acid biosynthetic process"/>
    <property type="evidence" value="ECO:0007669"/>
    <property type="project" value="UniProtKB-ARBA"/>
</dbReference>
<dbReference type="InterPro" id="IPR001544">
    <property type="entry name" value="Aminotrans_IV"/>
</dbReference>
<evidence type="ECO:0000256" key="6">
    <source>
        <dbReference type="ARBA" id="ARBA00013053"/>
    </source>
</evidence>
<evidence type="ECO:0000256" key="7">
    <source>
        <dbReference type="ARBA" id="ARBA00022576"/>
    </source>
</evidence>
<dbReference type="CDD" id="cd01558">
    <property type="entry name" value="D-AAT_like"/>
    <property type="match status" value="1"/>
</dbReference>
<feature type="non-terminal residue" evidence="13">
    <location>
        <position position="1"/>
    </location>
</feature>
<evidence type="ECO:0000256" key="5">
    <source>
        <dbReference type="ARBA" id="ARBA00009320"/>
    </source>
</evidence>
<dbReference type="EMBL" id="BARS01005354">
    <property type="protein sequence ID" value="GAF72113.1"/>
    <property type="molecule type" value="Genomic_DNA"/>
</dbReference>
<comment type="caution">
    <text evidence="13">The sequence shown here is derived from an EMBL/GenBank/DDBJ whole genome shotgun (WGS) entry which is preliminary data.</text>
</comment>
<dbReference type="SUPFAM" id="SSF56752">
    <property type="entry name" value="D-aminoacid aminotransferase-like PLP-dependent enzymes"/>
    <property type="match status" value="1"/>
</dbReference>
<comment type="catalytic activity">
    <reaction evidence="12">
        <text>L-leucine + 2-oxoglutarate = 4-methyl-2-oxopentanoate + L-glutamate</text>
        <dbReference type="Rhea" id="RHEA:18321"/>
        <dbReference type="ChEBI" id="CHEBI:16810"/>
        <dbReference type="ChEBI" id="CHEBI:17865"/>
        <dbReference type="ChEBI" id="CHEBI:29985"/>
        <dbReference type="ChEBI" id="CHEBI:57427"/>
        <dbReference type="EC" id="2.6.1.42"/>
    </reaction>
</comment>
<gene>
    <name evidence="13" type="ORF">S01H1_10496</name>
</gene>
<comment type="pathway">
    <text evidence="3">Amino-acid biosynthesis; L-valine biosynthesis; L-valine from pyruvate: step 4/4.</text>
</comment>
<dbReference type="AlphaFoldDB" id="X0RTK2"/>
<comment type="pathway">
    <text evidence="4">Amino-acid biosynthesis; L-leucine biosynthesis; L-leucine from 3-methyl-2-oxobutanoate: step 4/4.</text>
</comment>
<evidence type="ECO:0000256" key="9">
    <source>
        <dbReference type="ARBA" id="ARBA00022898"/>
    </source>
</evidence>
<evidence type="ECO:0000256" key="2">
    <source>
        <dbReference type="ARBA" id="ARBA00004824"/>
    </source>
</evidence>
<dbReference type="Pfam" id="PF01063">
    <property type="entry name" value="Aminotran_4"/>
    <property type="match status" value="1"/>
</dbReference>
<dbReference type="Gene3D" id="3.20.10.10">
    <property type="entry name" value="D-amino Acid Aminotransferase, subunit A, domain 2"/>
    <property type="match status" value="1"/>
</dbReference>
<evidence type="ECO:0000256" key="12">
    <source>
        <dbReference type="ARBA" id="ARBA00049229"/>
    </source>
</evidence>
<dbReference type="InterPro" id="IPR043132">
    <property type="entry name" value="BCAT-like_C"/>
</dbReference>
<dbReference type="NCBIfam" id="TIGR01122">
    <property type="entry name" value="ilvE_I"/>
    <property type="match status" value="1"/>
</dbReference>
<dbReference type="GO" id="GO:0005829">
    <property type="term" value="C:cytosol"/>
    <property type="evidence" value="ECO:0007669"/>
    <property type="project" value="TreeGrafter"/>
</dbReference>